<sequence>MTMDDGLAGTRPNAAEGGDIRVLLVDDDALVLRAMRSILETDEAITVAGQASDGLSACRWATANKADVALMDIRMPRRDGLEALETLRTTAPKLAVVMLTTFSDTGYVERALAGGAAGFLLKTAGPEELVLGVRAAASGGMALSPEVTRWVVHTYGPGASDRTGEAVRRAARLTERQRRLLRVLATGASNADIGRRLHLSEGTVKGYVSDLMLALHVRNRVEAAVLAHRAGLTG</sequence>
<evidence type="ECO:0000256" key="1">
    <source>
        <dbReference type="ARBA" id="ARBA00022553"/>
    </source>
</evidence>
<dbReference type="SMART" id="SM00448">
    <property type="entry name" value="REC"/>
    <property type="match status" value="1"/>
</dbReference>
<reference evidence="8 9" key="1">
    <citation type="submission" date="2020-07" db="EMBL/GenBank/DDBJ databases">
        <title>Sequencing the genomes of 1000 actinobacteria strains.</title>
        <authorList>
            <person name="Klenk H.-P."/>
        </authorList>
    </citation>
    <scope>NUCLEOTIDE SEQUENCE [LARGE SCALE GENOMIC DNA]</scope>
    <source>
        <strain evidence="8 9">DSM 45278</strain>
    </source>
</reference>
<dbReference type="InterPro" id="IPR001789">
    <property type="entry name" value="Sig_transdc_resp-reg_receiver"/>
</dbReference>
<feature type="domain" description="HTH luxR-type" evidence="6">
    <location>
        <begin position="166"/>
        <end position="231"/>
    </location>
</feature>
<evidence type="ECO:0000256" key="3">
    <source>
        <dbReference type="ARBA" id="ARBA00023125"/>
    </source>
</evidence>
<feature type="domain" description="Response regulatory" evidence="7">
    <location>
        <begin position="21"/>
        <end position="137"/>
    </location>
</feature>
<evidence type="ECO:0000256" key="5">
    <source>
        <dbReference type="PROSITE-ProRule" id="PRU00169"/>
    </source>
</evidence>
<dbReference type="EMBL" id="JACCHL010000001">
    <property type="protein sequence ID" value="NYH55406.1"/>
    <property type="molecule type" value="Genomic_DNA"/>
</dbReference>
<dbReference type="PRINTS" id="PR00038">
    <property type="entry name" value="HTHLUXR"/>
</dbReference>
<dbReference type="InterPro" id="IPR000792">
    <property type="entry name" value="Tscrpt_reg_LuxR_C"/>
</dbReference>
<dbReference type="CDD" id="cd17535">
    <property type="entry name" value="REC_NarL-like"/>
    <property type="match status" value="1"/>
</dbReference>
<dbReference type="Pfam" id="PF00196">
    <property type="entry name" value="GerE"/>
    <property type="match status" value="1"/>
</dbReference>
<keyword evidence="1 5" id="KW-0597">Phosphoprotein</keyword>
<keyword evidence="2" id="KW-0805">Transcription regulation</keyword>
<dbReference type="GO" id="GO:0000160">
    <property type="term" value="P:phosphorelay signal transduction system"/>
    <property type="evidence" value="ECO:0007669"/>
    <property type="project" value="InterPro"/>
</dbReference>
<dbReference type="InterPro" id="IPR039420">
    <property type="entry name" value="WalR-like"/>
</dbReference>
<feature type="modified residue" description="4-aspartylphosphate" evidence="5">
    <location>
        <position position="72"/>
    </location>
</feature>
<dbReference type="Pfam" id="PF00072">
    <property type="entry name" value="Response_reg"/>
    <property type="match status" value="1"/>
</dbReference>
<evidence type="ECO:0000256" key="4">
    <source>
        <dbReference type="ARBA" id="ARBA00023163"/>
    </source>
</evidence>
<keyword evidence="4" id="KW-0804">Transcription</keyword>
<accession>A0A7Y9XGI2</accession>
<dbReference type="InterPro" id="IPR058245">
    <property type="entry name" value="NreC/VraR/RcsB-like_REC"/>
</dbReference>
<evidence type="ECO:0000313" key="9">
    <source>
        <dbReference type="Proteomes" id="UP000584931"/>
    </source>
</evidence>
<dbReference type="PANTHER" id="PTHR43214:SF24">
    <property type="entry name" value="TRANSCRIPTIONAL REGULATORY PROTEIN NARL-RELATED"/>
    <property type="match status" value="1"/>
</dbReference>
<dbReference type="InterPro" id="IPR011006">
    <property type="entry name" value="CheY-like_superfamily"/>
</dbReference>
<dbReference type="Gene3D" id="3.40.50.2300">
    <property type="match status" value="1"/>
</dbReference>
<dbReference type="Proteomes" id="UP000584931">
    <property type="component" value="Unassembled WGS sequence"/>
</dbReference>
<dbReference type="PANTHER" id="PTHR43214">
    <property type="entry name" value="TWO-COMPONENT RESPONSE REGULATOR"/>
    <property type="match status" value="1"/>
</dbReference>
<evidence type="ECO:0000313" key="8">
    <source>
        <dbReference type="EMBL" id="NYH55406.1"/>
    </source>
</evidence>
<dbReference type="SUPFAM" id="SSF52172">
    <property type="entry name" value="CheY-like"/>
    <property type="match status" value="1"/>
</dbReference>
<evidence type="ECO:0000259" key="6">
    <source>
        <dbReference type="PROSITE" id="PS50043"/>
    </source>
</evidence>
<dbReference type="PROSITE" id="PS50043">
    <property type="entry name" value="HTH_LUXR_2"/>
    <property type="match status" value="1"/>
</dbReference>
<dbReference type="CDD" id="cd06170">
    <property type="entry name" value="LuxR_C_like"/>
    <property type="match status" value="1"/>
</dbReference>
<dbReference type="GO" id="GO:0006355">
    <property type="term" value="P:regulation of DNA-templated transcription"/>
    <property type="evidence" value="ECO:0007669"/>
    <property type="project" value="InterPro"/>
</dbReference>
<dbReference type="AlphaFoldDB" id="A0A7Y9XGI2"/>
<dbReference type="SMART" id="SM00421">
    <property type="entry name" value="HTH_LUXR"/>
    <property type="match status" value="1"/>
</dbReference>
<dbReference type="SUPFAM" id="SSF46894">
    <property type="entry name" value="C-terminal effector domain of the bipartite response regulators"/>
    <property type="match status" value="1"/>
</dbReference>
<dbReference type="GO" id="GO:0003677">
    <property type="term" value="F:DNA binding"/>
    <property type="evidence" value="ECO:0007669"/>
    <property type="project" value="UniProtKB-KW"/>
</dbReference>
<keyword evidence="3 8" id="KW-0238">DNA-binding</keyword>
<proteinExistence type="predicted"/>
<organism evidence="8 9">
    <name type="scientific">Nocardiopsis sinuspersici</name>
    <dbReference type="NCBI Taxonomy" id="501010"/>
    <lineage>
        <taxon>Bacteria</taxon>
        <taxon>Bacillati</taxon>
        <taxon>Actinomycetota</taxon>
        <taxon>Actinomycetes</taxon>
        <taxon>Streptosporangiales</taxon>
        <taxon>Nocardiopsidaceae</taxon>
        <taxon>Nocardiopsis</taxon>
    </lineage>
</organism>
<gene>
    <name evidence="8" type="ORF">HNR06_004995</name>
</gene>
<dbReference type="PROSITE" id="PS50110">
    <property type="entry name" value="RESPONSE_REGULATORY"/>
    <property type="match status" value="1"/>
</dbReference>
<dbReference type="InterPro" id="IPR016032">
    <property type="entry name" value="Sig_transdc_resp-reg_C-effctor"/>
</dbReference>
<evidence type="ECO:0000256" key="2">
    <source>
        <dbReference type="ARBA" id="ARBA00023015"/>
    </source>
</evidence>
<protein>
    <submittedName>
        <fullName evidence="8">DNA-binding NarL/FixJ family response regulator</fullName>
    </submittedName>
</protein>
<comment type="caution">
    <text evidence="8">The sequence shown here is derived from an EMBL/GenBank/DDBJ whole genome shotgun (WGS) entry which is preliminary data.</text>
</comment>
<name>A0A7Y9XGI2_9ACTN</name>
<evidence type="ECO:0000259" key="7">
    <source>
        <dbReference type="PROSITE" id="PS50110"/>
    </source>
</evidence>